<dbReference type="InterPro" id="IPR005545">
    <property type="entry name" value="YCII"/>
</dbReference>
<dbReference type="InterPro" id="IPR011008">
    <property type="entry name" value="Dimeric_a/b-barrel"/>
</dbReference>
<protein>
    <recommendedName>
        <fullName evidence="2">YCII-related domain-containing protein</fullName>
    </recommendedName>
</protein>
<reference evidence="3 4" key="1">
    <citation type="journal article" date="2015" name="Stand. Genomic Sci.">
        <title>High quality draft genome of Lactobacillus kunkeei EFB6, isolated from a German European foulbrood outbreak of honeybees.</title>
        <authorList>
            <person name="Djukic M."/>
            <person name="Poehlein A."/>
            <person name="Strauss J."/>
            <person name="Tann F.J."/>
            <person name="Leimbach A."/>
            <person name="Hoppert M."/>
            <person name="Daniel R."/>
        </authorList>
    </citation>
    <scope>NUCLEOTIDE SEQUENCE [LARGE SCALE GENOMIC DNA]</scope>
    <source>
        <strain evidence="3 4">EFB6</strain>
    </source>
</reference>
<proteinExistence type="inferred from homology"/>
<comment type="similarity">
    <text evidence="1">Belongs to the YciI family.</text>
</comment>
<evidence type="ECO:0000259" key="2">
    <source>
        <dbReference type="Pfam" id="PF03795"/>
    </source>
</evidence>
<name>A0A836YVI4_9LACO</name>
<dbReference type="PANTHER" id="PTHR37828">
    <property type="entry name" value="GSR2449 PROTEIN"/>
    <property type="match status" value="1"/>
</dbReference>
<comment type="caution">
    <text evidence="3">The sequence shown here is derived from an EMBL/GenBank/DDBJ whole genome shotgun (WGS) entry which is preliminary data.</text>
</comment>
<accession>A0A836YVI4</accession>
<dbReference type="RefSeq" id="WP_034535066.1">
    <property type="nucleotide sequence ID" value="NZ_AZBY01000025.1"/>
</dbReference>
<dbReference type="SUPFAM" id="SSF54909">
    <property type="entry name" value="Dimeric alpha+beta barrel"/>
    <property type="match status" value="1"/>
</dbReference>
<dbReference type="Proteomes" id="UP000026921">
    <property type="component" value="Unassembled WGS sequence"/>
</dbReference>
<dbReference type="Pfam" id="PF03795">
    <property type="entry name" value="YCII"/>
    <property type="match status" value="1"/>
</dbReference>
<dbReference type="PANTHER" id="PTHR37828:SF1">
    <property type="entry name" value="YCII-RELATED DOMAIN-CONTAINING PROTEIN"/>
    <property type="match status" value="1"/>
</dbReference>
<evidence type="ECO:0000313" key="3">
    <source>
        <dbReference type="EMBL" id="KDB00450.1"/>
    </source>
</evidence>
<organism evidence="3 4">
    <name type="scientific">Apilactobacillus kunkeei EFB6</name>
    <dbReference type="NCBI Taxonomy" id="1419324"/>
    <lineage>
        <taxon>Bacteria</taxon>
        <taxon>Bacillati</taxon>
        <taxon>Bacillota</taxon>
        <taxon>Bacilli</taxon>
        <taxon>Lactobacillales</taxon>
        <taxon>Lactobacillaceae</taxon>
        <taxon>Apilactobacillus</taxon>
    </lineage>
</organism>
<dbReference type="Gene3D" id="3.30.70.1060">
    <property type="entry name" value="Dimeric alpha+beta barrel"/>
    <property type="match status" value="1"/>
</dbReference>
<evidence type="ECO:0000256" key="1">
    <source>
        <dbReference type="ARBA" id="ARBA00007689"/>
    </source>
</evidence>
<dbReference type="EMBL" id="AZBY01000025">
    <property type="protein sequence ID" value="KDB00450.1"/>
    <property type="molecule type" value="Genomic_DNA"/>
</dbReference>
<gene>
    <name evidence="3" type="ORF">LAKU_25c00220</name>
</gene>
<dbReference type="AlphaFoldDB" id="A0A836YVI4"/>
<feature type="domain" description="YCII-related" evidence="2">
    <location>
        <begin position="8"/>
        <end position="88"/>
    </location>
</feature>
<sequence>MAKFIEFATPRKNTVDLSFGSAKKIVEEHVNFLKHQAKDGKISYAGSTSDNVGGLIVYEAETREEALELINQDPLTINNLMEISVHPFKTLDEI</sequence>
<evidence type="ECO:0000313" key="4">
    <source>
        <dbReference type="Proteomes" id="UP000026921"/>
    </source>
</evidence>